<dbReference type="Gene3D" id="3.40.1700.10">
    <property type="entry name" value="DNA integrity scanning protein, DisA, N-terminal domain"/>
    <property type="match status" value="1"/>
</dbReference>
<dbReference type="InterPro" id="IPR034701">
    <property type="entry name" value="CdaA"/>
</dbReference>
<evidence type="ECO:0000256" key="5">
    <source>
        <dbReference type="ARBA" id="ARBA00022695"/>
    </source>
</evidence>
<comment type="similarity">
    <text evidence="10">Belongs to the adenylate cyclase family. DacA/CdaA subfamily.</text>
</comment>
<sequence length="287" mass="32213">MGVIVQEFISQYITDQPLIRLLDILVVWYLIYLLLMNARGSQIMNLLKGVGIIITAKFITGLIGLHTVDWLIGQVLSWGVVALIILFQPELRRALEVIGRDLFRNKRYTKNASVKMIEELEKSLYYMSRRKIGALISIEGTDSLEEYVATGIPLKAETSNQLLINIFIPNTPLHDGAVIIKDFKIMAASCYLPLSNSTHIPKELGTRHRAAIGLSELTDAVTLIVSEETGDISIAVGDELYRGIQGEELTDLLMKYLYTNDEEAQETLWNQIISFLTVPMKGGNRND</sequence>
<dbReference type="InterPro" id="IPR003390">
    <property type="entry name" value="DNA_integrity_scan_DisA_N"/>
</dbReference>
<comment type="function">
    <text evidence="10">Catalyzes the condensation of 2 ATP molecules into cyclic di-AMP (c-di-AMP), a second messenger used to regulate differing processes in different bacteria.</text>
</comment>
<dbReference type="GO" id="GO:0005524">
    <property type="term" value="F:ATP binding"/>
    <property type="evidence" value="ECO:0007669"/>
    <property type="project" value="UniProtKB-UniRule"/>
</dbReference>
<dbReference type="EMBL" id="PKHE01000005">
    <property type="protein sequence ID" value="PKY89673.1"/>
    <property type="molecule type" value="Genomic_DNA"/>
</dbReference>
<comment type="caution">
    <text evidence="10">Lacks conserved residue(s) required for the propagation of feature annotation.</text>
</comment>
<keyword evidence="3 10" id="KW-0808">Transferase</keyword>
<keyword evidence="4 10" id="KW-0812">Transmembrane</keyword>
<dbReference type="HAMAP" id="MF_01499">
    <property type="entry name" value="DacA"/>
    <property type="match status" value="1"/>
</dbReference>
<evidence type="ECO:0000313" key="13">
    <source>
        <dbReference type="Proteomes" id="UP000234384"/>
    </source>
</evidence>
<dbReference type="PANTHER" id="PTHR34185">
    <property type="entry name" value="DIADENYLATE CYCLASE"/>
    <property type="match status" value="1"/>
</dbReference>
<name>A0A2I1K221_9LACT</name>
<evidence type="ECO:0000256" key="2">
    <source>
        <dbReference type="ARBA" id="ARBA00022475"/>
    </source>
</evidence>
<keyword evidence="7 10" id="KW-0067">ATP-binding</keyword>
<comment type="caution">
    <text evidence="12">The sequence shown here is derived from an EMBL/GenBank/DDBJ whole genome shotgun (WGS) entry which is preliminary data.</text>
</comment>
<dbReference type="Pfam" id="PF02457">
    <property type="entry name" value="DAC"/>
    <property type="match status" value="1"/>
</dbReference>
<dbReference type="Proteomes" id="UP000234384">
    <property type="component" value="Unassembled WGS sequence"/>
</dbReference>
<evidence type="ECO:0000256" key="3">
    <source>
        <dbReference type="ARBA" id="ARBA00022679"/>
    </source>
</evidence>
<evidence type="ECO:0000256" key="7">
    <source>
        <dbReference type="ARBA" id="ARBA00022840"/>
    </source>
</evidence>
<evidence type="ECO:0000256" key="10">
    <source>
        <dbReference type="HAMAP-Rule" id="MF_01499"/>
    </source>
</evidence>
<dbReference type="GO" id="GO:0004016">
    <property type="term" value="F:adenylate cyclase activity"/>
    <property type="evidence" value="ECO:0007669"/>
    <property type="project" value="UniProtKB-UniRule"/>
</dbReference>
<dbReference type="SUPFAM" id="SSF143597">
    <property type="entry name" value="YojJ-like"/>
    <property type="match status" value="1"/>
</dbReference>
<reference evidence="12 13" key="1">
    <citation type="submission" date="2017-12" db="EMBL/GenBank/DDBJ databases">
        <title>Phylogenetic diversity of female urinary microbiome.</title>
        <authorList>
            <person name="Thomas-White K."/>
            <person name="Wolfe A.J."/>
        </authorList>
    </citation>
    <scope>NUCLEOTIDE SEQUENCE [LARGE SCALE GENOMIC DNA]</scope>
    <source>
        <strain evidence="12 13">UMB0898</strain>
    </source>
</reference>
<dbReference type="EC" id="2.7.7.85" evidence="10"/>
<feature type="transmembrane region" description="Helical" evidence="10">
    <location>
        <begin position="18"/>
        <end position="35"/>
    </location>
</feature>
<feature type="transmembrane region" description="Helical" evidence="10">
    <location>
        <begin position="47"/>
        <end position="65"/>
    </location>
</feature>
<keyword evidence="8 10" id="KW-1133">Transmembrane helix</keyword>
<comment type="subunit">
    <text evidence="10">Probably a homodimer.</text>
</comment>
<feature type="domain" description="DAC" evidence="11">
    <location>
        <begin position="88"/>
        <end position="246"/>
    </location>
</feature>
<keyword evidence="9 10" id="KW-0472">Membrane</keyword>
<organism evidence="12 13">
    <name type="scientific">Falseniella ignava</name>
    <dbReference type="NCBI Taxonomy" id="137730"/>
    <lineage>
        <taxon>Bacteria</taxon>
        <taxon>Bacillati</taxon>
        <taxon>Bacillota</taxon>
        <taxon>Bacilli</taxon>
        <taxon>Lactobacillales</taxon>
        <taxon>Aerococcaceae</taxon>
        <taxon>Falseniella</taxon>
    </lineage>
</organism>
<evidence type="ECO:0000259" key="11">
    <source>
        <dbReference type="PROSITE" id="PS51794"/>
    </source>
</evidence>
<comment type="catalytic activity">
    <reaction evidence="1 10">
        <text>2 ATP = 3',3'-c-di-AMP + 2 diphosphate</text>
        <dbReference type="Rhea" id="RHEA:35655"/>
        <dbReference type="ChEBI" id="CHEBI:30616"/>
        <dbReference type="ChEBI" id="CHEBI:33019"/>
        <dbReference type="ChEBI" id="CHEBI:71500"/>
        <dbReference type="EC" id="2.7.7.85"/>
    </reaction>
</comment>
<dbReference type="PIRSF" id="PIRSF004793">
    <property type="entry name" value="UCP004793"/>
    <property type="match status" value="1"/>
</dbReference>
<dbReference type="InterPro" id="IPR036888">
    <property type="entry name" value="DNA_integrity_DisA_N_sf"/>
</dbReference>
<keyword evidence="5 10" id="KW-0548">Nucleotidyltransferase</keyword>
<dbReference type="GO" id="GO:0006171">
    <property type="term" value="P:cAMP biosynthetic process"/>
    <property type="evidence" value="ECO:0007669"/>
    <property type="project" value="InterPro"/>
</dbReference>
<gene>
    <name evidence="10" type="primary">dacA</name>
    <name evidence="12" type="ORF">CYJ57_02905</name>
</gene>
<dbReference type="FunFam" id="3.40.1700.10:FF:000002">
    <property type="entry name" value="Diadenylate cyclase"/>
    <property type="match status" value="1"/>
</dbReference>
<evidence type="ECO:0000313" key="12">
    <source>
        <dbReference type="EMBL" id="PKY89673.1"/>
    </source>
</evidence>
<evidence type="ECO:0000256" key="1">
    <source>
        <dbReference type="ARBA" id="ARBA00000877"/>
    </source>
</evidence>
<dbReference type="OrthoDB" id="9807385at2"/>
<dbReference type="PROSITE" id="PS51794">
    <property type="entry name" value="DAC"/>
    <property type="match status" value="1"/>
</dbReference>
<dbReference type="NCBIfam" id="TIGR00159">
    <property type="entry name" value="diadenylate cyclase CdaA"/>
    <property type="match status" value="1"/>
</dbReference>
<protein>
    <recommendedName>
        <fullName evidence="10">Diadenylate cyclase</fullName>
        <shortName evidence="10">DAC</shortName>
        <ecNumber evidence="10">2.7.7.85</ecNumber>
    </recommendedName>
    <alternativeName>
        <fullName evidence="10">Cyclic-di-AMP synthase</fullName>
        <shortName evidence="10">c-di-AMP synthase</shortName>
    </alternativeName>
</protein>
<dbReference type="GO" id="GO:0106408">
    <property type="term" value="F:diadenylate cyclase activity"/>
    <property type="evidence" value="ECO:0007669"/>
    <property type="project" value="UniProtKB-EC"/>
</dbReference>
<dbReference type="InterPro" id="IPR014046">
    <property type="entry name" value="C-di-AMP_synthase"/>
</dbReference>
<keyword evidence="2 10" id="KW-1003">Cell membrane</keyword>
<dbReference type="InterPro" id="IPR050338">
    <property type="entry name" value="DisA"/>
</dbReference>
<evidence type="ECO:0000256" key="6">
    <source>
        <dbReference type="ARBA" id="ARBA00022741"/>
    </source>
</evidence>
<dbReference type="InterPro" id="IPR045585">
    <property type="entry name" value="CdaA_N"/>
</dbReference>
<keyword evidence="6 10" id="KW-0547">Nucleotide-binding</keyword>
<feature type="transmembrane region" description="Helical" evidence="10">
    <location>
        <begin position="71"/>
        <end position="87"/>
    </location>
</feature>
<evidence type="ECO:0000256" key="9">
    <source>
        <dbReference type="ARBA" id="ARBA00023136"/>
    </source>
</evidence>
<dbReference type="AlphaFoldDB" id="A0A2I1K221"/>
<accession>A0A2I1K221</accession>
<proteinExistence type="inferred from homology"/>
<evidence type="ECO:0000256" key="8">
    <source>
        <dbReference type="ARBA" id="ARBA00022989"/>
    </source>
</evidence>
<dbReference type="Pfam" id="PF19293">
    <property type="entry name" value="CdaA_N"/>
    <property type="match status" value="1"/>
</dbReference>
<dbReference type="PANTHER" id="PTHR34185:SF1">
    <property type="entry name" value="DIADENYLATE CYCLASE"/>
    <property type="match status" value="1"/>
</dbReference>
<evidence type="ECO:0000256" key="4">
    <source>
        <dbReference type="ARBA" id="ARBA00022692"/>
    </source>
</evidence>